<dbReference type="InParanoid" id="A0A401GL67"/>
<keyword evidence="2" id="KW-1185">Reference proteome</keyword>
<gene>
    <name evidence="1" type="ORF">SCP_0413040</name>
</gene>
<organism evidence="1 2">
    <name type="scientific">Sparassis crispa</name>
    <dbReference type="NCBI Taxonomy" id="139825"/>
    <lineage>
        <taxon>Eukaryota</taxon>
        <taxon>Fungi</taxon>
        <taxon>Dikarya</taxon>
        <taxon>Basidiomycota</taxon>
        <taxon>Agaricomycotina</taxon>
        <taxon>Agaricomycetes</taxon>
        <taxon>Polyporales</taxon>
        <taxon>Sparassidaceae</taxon>
        <taxon>Sparassis</taxon>
    </lineage>
</organism>
<dbReference type="EMBL" id="BFAD01000004">
    <property type="protein sequence ID" value="GBE82917.1"/>
    <property type="molecule type" value="Genomic_DNA"/>
</dbReference>
<evidence type="ECO:0000313" key="2">
    <source>
        <dbReference type="Proteomes" id="UP000287166"/>
    </source>
</evidence>
<reference evidence="1 2" key="1">
    <citation type="journal article" date="2018" name="Sci. Rep.">
        <title>Genome sequence of the cauliflower mushroom Sparassis crispa (Hanabiratake) and its association with beneficial usage.</title>
        <authorList>
            <person name="Kiyama R."/>
            <person name="Furutani Y."/>
            <person name="Kawaguchi K."/>
            <person name="Nakanishi T."/>
        </authorList>
    </citation>
    <scope>NUCLEOTIDE SEQUENCE [LARGE SCALE GENOMIC DNA]</scope>
</reference>
<comment type="caution">
    <text evidence="1">The sequence shown here is derived from an EMBL/GenBank/DDBJ whole genome shotgun (WGS) entry which is preliminary data.</text>
</comment>
<dbReference type="RefSeq" id="XP_027613830.1">
    <property type="nucleotide sequence ID" value="XM_027758029.1"/>
</dbReference>
<dbReference type="Proteomes" id="UP000287166">
    <property type="component" value="Unassembled WGS sequence"/>
</dbReference>
<accession>A0A401GL67</accession>
<dbReference type="GeneID" id="38779834"/>
<proteinExistence type="predicted"/>
<name>A0A401GL67_9APHY</name>
<sequence>MYGKFILTSVDDFIRNFVAEPSNAIPRPDPALWLAAFTGMPRNNTKENAFYAPLANCVNGRNLCPGYTLKLVYDRPDLDDPSKQKVDAALFSDSDVLDDGRPQWPVQEMW</sequence>
<protein>
    <submittedName>
        <fullName evidence="1">Uncharacterized protein</fullName>
    </submittedName>
</protein>
<dbReference type="AlphaFoldDB" id="A0A401GL67"/>
<evidence type="ECO:0000313" key="1">
    <source>
        <dbReference type="EMBL" id="GBE82917.1"/>
    </source>
</evidence>